<gene>
    <name evidence="2" type="ORF">AAF712_007977</name>
</gene>
<accession>A0ABR2ZU69</accession>
<sequence length="243" mass="27205">MQRFLSSSTRSRNQSKEAPERTVDDVLAAVSGMSTMVLKTLQDLARWAPAPYLSVISSAALRILETVQEFKGNEQVYKELGTDTCNLVYAMAAICLRLTESNEAVSTDLEGNLKQLWRYGFHGPLLLGIRWADGHISRFLQQIQGHIDKRLLTRFTNQLQPVQLDITIHELAAKIEEQQQAKRVRNTKGEPDEYQSYAKREGSNFHTTFGGFGSGSFFGNFRVDNAAGGQHNRSDESHSRPGA</sequence>
<feature type="compositionally biased region" description="Basic and acidic residues" evidence="1">
    <location>
        <begin position="232"/>
        <end position="243"/>
    </location>
</feature>
<reference evidence="2 3" key="1">
    <citation type="submission" date="2024-05" db="EMBL/GenBank/DDBJ databases">
        <title>A draft genome resource for the thread blight pathogen Marasmius tenuissimus strain MS-2.</title>
        <authorList>
            <person name="Yulfo-Soto G.E."/>
            <person name="Baruah I.K."/>
            <person name="Amoako-Attah I."/>
            <person name="Bukari Y."/>
            <person name="Meinhardt L.W."/>
            <person name="Bailey B.A."/>
            <person name="Cohen S.P."/>
        </authorList>
    </citation>
    <scope>NUCLEOTIDE SEQUENCE [LARGE SCALE GENOMIC DNA]</scope>
    <source>
        <strain evidence="2 3">MS-2</strain>
    </source>
</reference>
<feature type="region of interest" description="Disordered" evidence="1">
    <location>
        <begin position="224"/>
        <end position="243"/>
    </location>
</feature>
<proteinExistence type="predicted"/>
<evidence type="ECO:0000313" key="2">
    <source>
        <dbReference type="EMBL" id="KAL0065141.1"/>
    </source>
</evidence>
<evidence type="ECO:0000313" key="3">
    <source>
        <dbReference type="Proteomes" id="UP001437256"/>
    </source>
</evidence>
<dbReference type="EMBL" id="JBBXMP010000052">
    <property type="protein sequence ID" value="KAL0065141.1"/>
    <property type="molecule type" value="Genomic_DNA"/>
</dbReference>
<feature type="region of interest" description="Disordered" evidence="1">
    <location>
        <begin position="1"/>
        <end position="21"/>
    </location>
</feature>
<dbReference type="Proteomes" id="UP001437256">
    <property type="component" value="Unassembled WGS sequence"/>
</dbReference>
<keyword evidence="3" id="KW-1185">Reference proteome</keyword>
<comment type="caution">
    <text evidence="2">The sequence shown here is derived from an EMBL/GenBank/DDBJ whole genome shotgun (WGS) entry which is preliminary data.</text>
</comment>
<evidence type="ECO:0000256" key="1">
    <source>
        <dbReference type="SAM" id="MobiDB-lite"/>
    </source>
</evidence>
<organism evidence="2 3">
    <name type="scientific">Marasmius tenuissimus</name>
    <dbReference type="NCBI Taxonomy" id="585030"/>
    <lineage>
        <taxon>Eukaryota</taxon>
        <taxon>Fungi</taxon>
        <taxon>Dikarya</taxon>
        <taxon>Basidiomycota</taxon>
        <taxon>Agaricomycotina</taxon>
        <taxon>Agaricomycetes</taxon>
        <taxon>Agaricomycetidae</taxon>
        <taxon>Agaricales</taxon>
        <taxon>Marasmiineae</taxon>
        <taxon>Marasmiaceae</taxon>
        <taxon>Marasmius</taxon>
    </lineage>
</organism>
<feature type="compositionally biased region" description="Polar residues" evidence="1">
    <location>
        <begin position="1"/>
        <end position="12"/>
    </location>
</feature>
<protein>
    <submittedName>
        <fullName evidence="2">Uncharacterized protein</fullName>
    </submittedName>
</protein>
<name>A0ABR2ZU69_9AGAR</name>